<gene>
    <name evidence="5" type="ORF">DYBT9623_05063</name>
</gene>
<evidence type="ECO:0000313" key="6">
    <source>
        <dbReference type="Proteomes" id="UP000679725"/>
    </source>
</evidence>
<evidence type="ECO:0000256" key="1">
    <source>
        <dbReference type="ARBA" id="ARBA00022723"/>
    </source>
</evidence>
<reference evidence="5 6" key="1">
    <citation type="submission" date="2021-04" db="EMBL/GenBank/DDBJ databases">
        <authorList>
            <person name="Rodrigo-Torres L."/>
            <person name="Arahal R. D."/>
            <person name="Lucena T."/>
        </authorList>
    </citation>
    <scope>NUCLEOTIDE SEQUENCE [LARGE SCALE GENOMIC DNA]</scope>
    <source>
        <strain evidence="5 6">CECT 9623</strain>
    </source>
</reference>
<dbReference type="Pfam" id="PF01522">
    <property type="entry name" value="Polysacc_deac_1"/>
    <property type="match status" value="1"/>
</dbReference>
<dbReference type="Gene3D" id="3.20.20.370">
    <property type="entry name" value="Glycoside hydrolase/deacetylase"/>
    <property type="match status" value="1"/>
</dbReference>
<keyword evidence="1" id="KW-0479">Metal-binding</keyword>
<dbReference type="InterPro" id="IPR050248">
    <property type="entry name" value="Polysacc_deacetylase_ArnD"/>
</dbReference>
<dbReference type="SUPFAM" id="SSF88713">
    <property type="entry name" value="Glycoside hydrolase/deacetylase"/>
    <property type="match status" value="1"/>
</dbReference>
<protein>
    <recommendedName>
        <fullName evidence="4">NodB homology domain-containing protein</fullName>
    </recommendedName>
</protein>
<keyword evidence="3" id="KW-0732">Signal</keyword>
<evidence type="ECO:0000313" key="5">
    <source>
        <dbReference type="EMBL" id="CAG5074365.1"/>
    </source>
</evidence>
<evidence type="ECO:0000259" key="4">
    <source>
        <dbReference type="Pfam" id="PF01522"/>
    </source>
</evidence>
<feature type="signal peptide" evidence="3">
    <location>
        <begin position="1"/>
        <end position="27"/>
    </location>
</feature>
<dbReference type="InterPro" id="IPR011330">
    <property type="entry name" value="Glyco_hydro/deAcase_b/a-brl"/>
</dbReference>
<comment type="caution">
    <text evidence="5">The sequence shown here is derived from an EMBL/GenBank/DDBJ whole genome shotgun (WGS) entry which is preliminary data.</text>
</comment>
<dbReference type="PANTHER" id="PTHR10587">
    <property type="entry name" value="GLYCOSYL TRANSFERASE-RELATED"/>
    <property type="match status" value="1"/>
</dbReference>
<keyword evidence="2" id="KW-0378">Hydrolase</keyword>
<keyword evidence="6" id="KW-1185">Reference proteome</keyword>
<sequence>MKHCVPRRKRASALKLLLILVGFYTLSCQPKSSEQNRAGIAISFDDHFIEEWYALRPLFQKYGAKVTFYITCSDSLTTDEISKLKQLEKDGHEIGFHSTTHGKSTEIIAAGGPEGYYTAEIKPGMKYMNAAGFSPTSYAHPGGNHNETVDSVLYANGFKIIRDVAISKRKLLGFQIYALAPRLMPWIFYDFKKEKSVDALLIDTDTGLTETSMKEAIRRAKETHTALMLFGHEPLYKAPENGEYGFSVNFLETILKEAKAQNLHFYKMSELADQ</sequence>
<dbReference type="CDD" id="cd10967">
    <property type="entry name" value="CE4_GLA_like_6s"/>
    <property type="match status" value="1"/>
</dbReference>
<evidence type="ECO:0000256" key="3">
    <source>
        <dbReference type="SAM" id="SignalP"/>
    </source>
</evidence>
<evidence type="ECO:0000256" key="2">
    <source>
        <dbReference type="ARBA" id="ARBA00022801"/>
    </source>
</evidence>
<feature type="domain" description="NodB homology" evidence="4">
    <location>
        <begin position="35"/>
        <end position="159"/>
    </location>
</feature>
<feature type="chain" id="PRO_5047395379" description="NodB homology domain-containing protein" evidence="3">
    <location>
        <begin position="28"/>
        <end position="274"/>
    </location>
</feature>
<accession>A0ABM8UXH7</accession>
<dbReference type="Proteomes" id="UP000679725">
    <property type="component" value="Unassembled WGS sequence"/>
</dbReference>
<dbReference type="PANTHER" id="PTHR10587:SF133">
    <property type="entry name" value="CHITIN DEACETYLASE 1-RELATED"/>
    <property type="match status" value="1"/>
</dbReference>
<dbReference type="InterPro" id="IPR002509">
    <property type="entry name" value="NODB_dom"/>
</dbReference>
<proteinExistence type="predicted"/>
<dbReference type="EMBL" id="CAJRAU010000010">
    <property type="protein sequence ID" value="CAG5074365.1"/>
    <property type="molecule type" value="Genomic_DNA"/>
</dbReference>
<name>A0ABM8UXH7_9BACT</name>
<organism evidence="5 6">
    <name type="scientific">Dyadobacter linearis</name>
    <dbReference type="NCBI Taxonomy" id="2823330"/>
    <lineage>
        <taxon>Bacteria</taxon>
        <taxon>Pseudomonadati</taxon>
        <taxon>Bacteroidota</taxon>
        <taxon>Cytophagia</taxon>
        <taxon>Cytophagales</taxon>
        <taxon>Spirosomataceae</taxon>
        <taxon>Dyadobacter</taxon>
    </lineage>
</organism>